<evidence type="ECO:0000313" key="2">
    <source>
        <dbReference type="Proteomes" id="UP000060602"/>
    </source>
</evidence>
<protein>
    <recommendedName>
        <fullName evidence="3">Carboxymuconolactone decarboxylase family protein</fullName>
    </recommendedName>
</protein>
<dbReference type="PANTHER" id="PTHR34846:SF5">
    <property type="entry name" value="CARBOXYMUCONOLACTONE DECARBOXYLASE-LIKE DOMAIN-CONTAINING PROTEIN"/>
    <property type="match status" value="1"/>
</dbReference>
<dbReference type="SUPFAM" id="SSF69118">
    <property type="entry name" value="AhpD-like"/>
    <property type="match status" value="1"/>
</dbReference>
<dbReference type="AlphaFoldDB" id="A0A0X8P2Q8"/>
<dbReference type="Proteomes" id="UP000060602">
    <property type="component" value="Chromosome"/>
</dbReference>
<dbReference type="Gene3D" id="1.20.1290.10">
    <property type="entry name" value="AhpD-like"/>
    <property type="match status" value="1"/>
</dbReference>
<organism evidence="1 2">
    <name type="scientific">Alcaligenes xylosoxydans xylosoxydans</name>
    <name type="common">Achromobacter xylosoxidans</name>
    <dbReference type="NCBI Taxonomy" id="85698"/>
    <lineage>
        <taxon>Bacteria</taxon>
        <taxon>Pseudomonadati</taxon>
        <taxon>Pseudomonadota</taxon>
        <taxon>Betaproteobacteria</taxon>
        <taxon>Burkholderiales</taxon>
        <taxon>Alcaligenaceae</taxon>
        <taxon>Achromobacter</taxon>
    </lineage>
</organism>
<name>A0A0X8P2Q8_ALCXX</name>
<evidence type="ECO:0008006" key="3">
    <source>
        <dbReference type="Google" id="ProtNLM"/>
    </source>
</evidence>
<sequence>MSQTIPRLQLQDMRPDLAEYLTPRVRRLGYLGELFQVGAHAPDVLLDFMRFTESLKEALPDNLAEVAVLTTATLMDNAYERHQHERLCVRLGLGRDWVKDAERLQPDSAVLLSEEERAVQRYVMAAVRTRGLQAQDDFERLAALLPASQAVAIAMLAGRYITHALVVNTFGLRPPVPSIWDDGFGADAAAGAPPTANSAPPKQGNR</sequence>
<dbReference type="InterPro" id="IPR029032">
    <property type="entry name" value="AhpD-like"/>
</dbReference>
<evidence type="ECO:0000313" key="1">
    <source>
        <dbReference type="EMBL" id="AMG38709.1"/>
    </source>
</evidence>
<dbReference type="PANTHER" id="PTHR34846">
    <property type="entry name" value="4-CARBOXYMUCONOLACTONE DECARBOXYLASE FAMILY PROTEIN (AFU_ORTHOLOGUE AFUA_6G11590)"/>
    <property type="match status" value="1"/>
</dbReference>
<dbReference type="EMBL" id="CP014060">
    <property type="protein sequence ID" value="AMG38709.1"/>
    <property type="molecule type" value="Genomic_DNA"/>
</dbReference>
<dbReference type="RefSeq" id="WP_061073338.1">
    <property type="nucleotide sequence ID" value="NZ_CP014060.2"/>
</dbReference>
<gene>
    <name evidence="1" type="ORF">AL504_23370</name>
</gene>
<accession>A0A0X8P2Q8</accession>
<reference evidence="2" key="1">
    <citation type="submission" date="2015-12" db="EMBL/GenBank/DDBJ databases">
        <title>FDA dAtabase for Regulatory Grade micrObial Sequences (FDA-ARGOS): Supporting development and validation of Infectious Disease Dx tests.</title>
        <authorList>
            <person name="Case J."/>
            <person name="Tallon L."/>
            <person name="Sadzewicz L."/>
            <person name="Sengamalay N."/>
            <person name="Ott S."/>
            <person name="Godinez A."/>
            <person name="Nagaraj S."/>
            <person name="Nadendla S."/>
            <person name="Sichtig H."/>
        </authorList>
    </citation>
    <scope>NUCLEOTIDE SEQUENCE [LARGE SCALE GENOMIC DNA]</scope>
    <source>
        <strain evidence="2">FDAARGOS_147</strain>
    </source>
</reference>
<proteinExistence type="predicted"/>